<keyword evidence="2" id="KW-0547">Nucleotide-binding</keyword>
<dbReference type="NCBIfam" id="TIGR01727">
    <property type="entry name" value="oligo_HPY"/>
    <property type="match status" value="1"/>
</dbReference>
<dbReference type="AlphaFoldDB" id="X1KHY7"/>
<evidence type="ECO:0000256" key="1">
    <source>
        <dbReference type="ARBA" id="ARBA00022448"/>
    </source>
</evidence>
<dbReference type="InterPro" id="IPR027417">
    <property type="entry name" value="P-loop_NTPase"/>
</dbReference>
<dbReference type="GO" id="GO:0015833">
    <property type="term" value="P:peptide transport"/>
    <property type="evidence" value="ECO:0007669"/>
    <property type="project" value="InterPro"/>
</dbReference>
<dbReference type="GO" id="GO:0005524">
    <property type="term" value="F:ATP binding"/>
    <property type="evidence" value="ECO:0007669"/>
    <property type="project" value="UniProtKB-KW"/>
</dbReference>
<evidence type="ECO:0000259" key="4">
    <source>
        <dbReference type="Pfam" id="PF08352"/>
    </source>
</evidence>
<sequence length="107" mass="11649">AEMCDRVAVMYAGNIVEQADLKTLFKSPKHPYTHALLEAVPKVGTKKGELASIPGMVPSLITPPPGCKFHPRCPHAMDICRKKFPQMVEIGKGQLARCFLYGGGAKK</sequence>
<organism evidence="5">
    <name type="scientific">marine sediment metagenome</name>
    <dbReference type="NCBI Taxonomy" id="412755"/>
    <lineage>
        <taxon>unclassified sequences</taxon>
        <taxon>metagenomes</taxon>
        <taxon>ecological metagenomes</taxon>
    </lineage>
</organism>
<feature type="domain" description="Oligopeptide/dipeptide ABC transporter C-terminal" evidence="4">
    <location>
        <begin position="16"/>
        <end position="80"/>
    </location>
</feature>
<dbReference type="PANTHER" id="PTHR43067">
    <property type="entry name" value="OLIGOPEPTIDE/DIPEPTIDE ABC TRANSPORTER, ATPASE SUBUNIT"/>
    <property type="match status" value="1"/>
</dbReference>
<evidence type="ECO:0000256" key="2">
    <source>
        <dbReference type="ARBA" id="ARBA00022741"/>
    </source>
</evidence>
<dbReference type="Gene3D" id="3.40.50.300">
    <property type="entry name" value="P-loop containing nucleotide triphosphate hydrolases"/>
    <property type="match status" value="1"/>
</dbReference>
<comment type="caution">
    <text evidence="5">The sequence shown here is derived from an EMBL/GenBank/DDBJ whole genome shotgun (WGS) entry which is preliminary data.</text>
</comment>
<dbReference type="Pfam" id="PF08352">
    <property type="entry name" value="oligo_HPY"/>
    <property type="match status" value="1"/>
</dbReference>
<protein>
    <recommendedName>
        <fullName evidence="4">Oligopeptide/dipeptide ABC transporter C-terminal domain-containing protein</fullName>
    </recommendedName>
</protein>
<accession>X1KHY7</accession>
<reference evidence="5" key="1">
    <citation type="journal article" date="2014" name="Front. Microbiol.">
        <title>High frequency of phylogenetically diverse reductive dehalogenase-homologous genes in deep subseafloor sedimentary metagenomes.</title>
        <authorList>
            <person name="Kawai M."/>
            <person name="Futagami T."/>
            <person name="Toyoda A."/>
            <person name="Takaki Y."/>
            <person name="Nishi S."/>
            <person name="Hori S."/>
            <person name="Arai W."/>
            <person name="Tsubouchi T."/>
            <person name="Morono Y."/>
            <person name="Uchiyama I."/>
            <person name="Ito T."/>
            <person name="Fujiyama A."/>
            <person name="Inagaki F."/>
            <person name="Takami H."/>
        </authorList>
    </citation>
    <scope>NUCLEOTIDE SEQUENCE</scope>
    <source>
        <strain evidence="5">Expedition CK06-06</strain>
    </source>
</reference>
<dbReference type="SUPFAM" id="SSF52540">
    <property type="entry name" value="P-loop containing nucleoside triphosphate hydrolases"/>
    <property type="match status" value="1"/>
</dbReference>
<dbReference type="PANTHER" id="PTHR43067:SF3">
    <property type="entry name" value="MALTOSE ABC TRANSPORTER, ATP-BINDING PROTEIN"/>
    <property type="match status" value="1"/>
</dbReference>
<dbReference type="EMBL" id="BARV01007318">
    <property type="protein sequence ID" value="GAI06298.1"/>
    <property type="molecule type" value="Genomic_DNA"/>
</dbReference>
<name>X1KHY7_9ZZZZ</name>
<proteinExistence type="predicted"/>
<keyword evidence="1" id="KW-0813">Transport</keyword>
<dbReference type="InterPro" id="IPR013563">
    <property type="entry name" value="Oligopep_ABC_C"/>
</dbReference>
<feature type="non-terminal residue" evidence="5">
    <location>
        <position position="1"/>
    </location>
</feature>
<keyword evidence="3" id="KW-0067">ATP-binding</keyword>
<evidence type="ECO:0000256" key="3">
    <source>
        <dbReference type="ARBA" id="ARBA00022840"/>
    </source>
</evidence>
<evidence type="ECO:0000313" key="5">
    <source>
        <dbReference type="EMBL" id="GAI06298.1"/>
    </source>
</evidence>
<gene>
    <name evidence="5" type="ORF">S06H3_14923</name>
</gene>